<keyword evidence="2" id="KW-1185">Reference proteome</keyword>
<dbReference type="Proteomes" id="UP000504634">
    <property type="component" value="Unplaced"/>
</dbReference>
<sequence>MNSDMNIRLPTKKTEVPYLNFLRDYRHRFGHRFRGYNLVKNAALLWNRLSIEERVLFKQPNIKYDHKSRVFSSDKLSDKKADSELKTTSSNGNEPNKGMKIFESWTSNQSDDVDLICKLRMKKITSCCGHKLKMRQRKPMPRTRPRPNKTNKRTRKQHPKAKPKAKKPAKKPARS</sequence>
<evidence type="ECO:0000256" key="1">
    <source>
        <dbReference type="SAM" id="MobiDB-lite"/>
    </source>
</evidence>
<organism evidence="2 3">
    <name type="scientific">Drosophila lebanonensis</name>
    <name type="common">Fruit fly</name>
    <name type="synonym">Scaptodrosophila lebanonensis</name>
    <dbReference type="NCBI Taxonomy" id="7225"/>
    <lineage>
        <taxon>Eukaryota</taxon>
        <taxon>Metazoa</taxon>
        <taxon>Ecdysozoa</taxon>
        <taxon>Arthropoda</taxon>
        <taxon>Hexapoda</taxon>
        <taxon>Insecta</taxon>
        <taxon>Pterygota</taxon>
        <taxon>Neoptera</taxon>
        <taxon>Endopterygota</taxon>
        <taxon>Diptera</taxon>
        <taxon>Brachycera</taxon>
        <taxon>Muscomorpha</taxon>
        <taxon>Ephydroidea</taxon>
        <taxon>Drosophilidae</taxon>
        <taxon>Scaptodrosophila</taxon>
    </lineage>
</organism>
<evidence type="ECO:0000313" key="3">
    <source>
        <dbReference type="RefSeq" id="XP_030386108.1"/>
    </source>
</evidence>
<feature type="region of interest" description="Disordered" evidence="1">
    <location>
        <begin position="128"/>
        <end position="175"/>
    </location>
</feature>
<dbReference type="Pfam" id="PF06382">
    <property type="entry name" value="Protamine_like"/>
    <property type="match status" value="1"/>
</dbReference>
<feature type="region of interest" description="Disordered" evidence="1">
    <location>
        <begin position="73"/>
        <end position="100"/>
    </location>
</feature>
<evidence type="ECO:0000313" key="2">
    <source>
        <dbReference type="Proteomes" id="UP000504634"/>
    </source>
</evidence>
<accession>A0A6J2UFC1</accession>
<feature type="compositionally biased region" description="Basic residues" evidence="1">
    <location>
        <begin position="130"/>
        <end position="175"/>
    </location>
</feature>
<dbReference type="GeneID" id="115632952"/>
<feature type="compositionally biased region" description="Basic and acidic residues" evidence="1">
    <location>
        <begin position="75"/>
        <end position="85"/>
    </location>
</feature>
<protein>
    <submittedName>
        <fullName evidence="3">Uncharacterized protein LOC115632952</fullName>
    </submittedName>
</protein>
<name>A0A6J2UFC1_DROLE</name>
<dbReference type="RefSeq" id="XP_030386108.1">
    <property type="nucleotide sequence ID" value="XM_030530248.1"/>
</dbReference>
<dbReference type="AlphaFoldDB" id="A0A6J2UFC1"/>
<dbReference type="GO" id="GO:0035092">
    <property type="term" value="P:sperm DNA condensation"/>
    <property type="evidence" value="ECO:0007669"/>
    <property type="project" value="InterPro"/>
</dbReference>
<dbReference type="InterPro" id="IPR024460">
    <property type="entry name" value="Protamine-like"/>
</dbReference>
<gene>
    <name evidence="3" type="primary">LOC115632952</name>
</gene>
<reference evidence="3" key="1">
    <citation type="submission" date="2025-08" db="UniProtKB">
        <authorList>
            <consortium name="RefSeq"/>
        </authorList>
    </citation>
    <scope>IDENTIFICATION</scope>
    <source>
        <strain evidence="3">11010-0011.00</strain>
        <tissue evidence="3">Whole body</tissue>
    </source>
</reference>
<proteinExistence type="predicted"/>